<feature type="compositionally biased region" description="Polar residues" evidence="12">
    <location>
        <begin position="464"/>
        <end position="480"/>
    </location>
</feature>
<feature type="domain" description="Protein kinase" evidence="13">
    <location>
        <begin position="13"/>
        <end position="302"/>
    </location>
</feature>
<dbReference type="SMART" id="SM00220">
    <property type="entry name" value="S_TKc"/>
    <property type="match status" value="1"/>
</dbReference>
<evidence type="ECO:0000256" key="4">
    <source>
        <dbReference type="ARBA" id="ARBA00022741"/>
    </source>
</evidence>
<evidence type="ECO:0000256" key="2">
    <source>
        <dbReference type="ARBA" id="ARBA00022527"/>
    </source>
</evidence>
<evidence type="ECO:0000313" key="14">
    <source>
        <dbReference type="EMBL" id="CAD8859836.1"/>
    </source>
</evidence>
<dbReference type="FunFam" id="1.10.510.10:FF:000238">
    <property type="entry name" value="Mitogen-activated protein kinase"/>
    <property type="match status" value="1"/>
</dbReference>
<dbReference type="InterPro" id="IPR011009">
    <property type="entry name" value="Kinase-like_dom_sf"/>
</dbReference>
<dbReference type="PANTHER" id="PTHR24055">
    <property type="entry name" value="MITOGEN-ACTIVATED PROTEIN KINASE"/>
    <property type="match status" value="1"/>
</dbReference>
<accession>A0A7S1FE04</accession>
<dbReference type="FunFam" id="3.30.200.20:FF:000166">
    <property type="entry name" value="Mitogen-activated protein kinase"/>
    <property type="match status" value="1"/>
</dbReference>
<dbReference type="PROSITE" id="PS50011">
    <property type="entry name" value="PROTEIN_KINASE_DOM"/>
    <property type="match status" value="1"/>
</dbReference>
<comment type="activity regulation">
    <text evidence="11">Activated by threonine and tyrosine phosphorylation.</text>
</comment>
<feature type="compositionally biased region" description="Low complexity" evidence="12">
    <location>
        <begin position="358"/>
        <end position="381"/>
    </location>
</feature>
<dbReference type="PROSITE" id="PS00108">
    <property type="entry name" value="PROTEIN_KINASE_ST"/>
    <property type="match status" value="1"/>
</dbReference>
<comment type="cofactor">
    <cofactor evidence="11">
        <name>Mg(2+)</name>
        <dbReference type="ChEBI" id="CHEBI:18420"/>
    </cofactor>
</comment>
<evidence type="ECO:0000256" key="5">
    <source>
        <dbReference type="ARBA" id="ARBA00022777"/>
    </source>
</evidence>
<comment type="similarity">
    <text evidence="11">Belongs to the protein kinase superfamily. Ser/Thr protein kinase family. MAP kinase subfamily.</text>
</comment>
<keyword evidence="6 9" id="KW-0067">ATP-binding</keyword>
<dbReference type="PROSITE" id="PS01351">
    <property type="entry name" value="MAPK"/>
    <property type="match status" value="1"/>
</dbReference>
<dbReference type="SUPFAM" id="SSF56112">
    <property type="entry name" value="Protein kinase-like (PK-like)"/>
    <property type="match status" value="1"/>
</dbReference>
<dbReference type="InterPro" id="IPR050117">
    <property type="entry name" value="MAPK"/>
</dbReference>
<evidence type="ECO:0000256" key="1">
    <source>
        <dbReference type="ARBA" id="ARBA00012411"/>
    </source>
</evidence>
<keyword evidence="3 11" id="KW-0808">Transferase</keyword>
<dbReference type="AlphaFoldDB" id="A0A7S1FE04"/>
<keyword evidence="4 9" id="KW-0547">Nucleotide-binding</keyword>
<dbReference type="Gene3D" id="3.30.200.20">
    <property type="entry name" value="Phosphorylase Kinase, domain 1"/>
    <property type="match status" value="1"/>
</dbReference>
<keyword evidence="11" id="KW-0460">Magnesium</keyword>
<gene>
    <name evidence="14" type="ORF">NSCI0253_LOCUS34190</name>
</gene>
<feature type="compositionally biased region" description="Low complexity" evidence="12">
    <location>
        <begin position="425"/>
        <end position="442"/>
    </location>
</feature>
<dbReference type="PROSITE" id="PS00107">
    <property type="entry name" value="PROTEIN_KINASE_ATP"/>
    <property type="match status" value="1"/>
</dbReference>
<feature type="compositionally biased region" description="Basic residues" evidence="12">
    <location>
        <begin position="343"/>
        <end position="353"/>
    </location>
</feature>
<protein>
    <recommendedName>
        <fullName evidence="1 11">Mitogen-activated protein kinase</fullName>
        <ecNumber evidence="1 11">2.7.11.24</ecNumber>
    </recommendedName>
</protein>
<dbReference type="EC" id="2.7.11.24" evidence="1 11"/>
<dbReference type="GO" id="GO:0004707">
    <property type="term" value="F:MAP kinase activity"/>
    <property type="evidence" value="ECO:0007669"/>
    <property type="project" value="UniProtKB-EC"/>
</dbReference>
<keyword evidence="5 11" id="KW-0418">Kinase</keyword>
<evidence type="ECO:0000256" key="11">
    <source>
        <dbReference type="RuleBase" id="RU361165"/>
    </source>
</evidence>
<dbReference type="InterPro" id="IPR000719">
    <property type="entry name" value="Prot_kinase_dom"/>
</dbReference>
<sequence>MSEEIDRHVLRKYEIVQKLGRGAYGIVWKAVDKKTREVVALKKCFDAFQNATDAQRTFREIMFLQELNGHDNIVRLLNVLKADNDQDIYLICDYMESDLHAVIRASILEEIHKQYIIYQLLRSLKYMHSGQMLHRDIKPSNILLNSDCQVKVCDFGLARSIVQQNDNAQNPVLTDYVATRWYRAPEILLGSTSYTKGVDLWSVGCILGELLSGKPIFPGSSTMNQLDRIMEVTGRPSPEDTEAIKSPFAATMLESLNMSRSRPLNEMFPTASVEALDLLRLCMQFNPMKRLSAKEALGHHYVLQFHNPEDEADCDRTIRIPIDDNTKLTVQDYRERLYTEVLKKKKEQRRSHRRNLEMQQQQQQQQMQQASYPQSGHSSTSGQGGGSGGYAHSSHGNSGGHRGSQSSANANSGAVQPSHHHSNAYHGDYQGNQQQYYQQSSGYDHHSQSGHYAKQNGSHGLHGSAQTTMTSNMSSYSKKR</sequence>
<dbReference type="InterPro" id="IPR008271">
    <property type="entry name" value="Ser/Thr_kinase_AS"/>
</dbReference>
<reference evidence="14" key="1">
    <citation type="submission" date="2021-01" db="EMBL/GenBank/DDBJ databases">
        <authorList>
            <person name="Corre E."/>
            <person name="Pelletier E."/>
            <person name="Niang G."/>
            <person name="Scheremetjew M."/>
            <person name="Finn R."/>
            <person name="Kale V."/>
            <person name="Holt S."/>
            <person name="Cochrane G."/>
            <person name="Meng A."/>
            <person name="Brown T."/>
            <person name="Cohen L."/>
        </authorList>
    </citation>
    <scope>NUCLEOTIDE SEQUENCE</scope>
</reference>
<feature type="compositionally biased region" description="Low complexity" evidence="12">
    <location>
        <begin position="403"/>
        <end position="414"/>
    </location>
</feature>
<feature type="region of interest" description="Disordered" evidence="12">
    <location>
        <begin position="343"/>
        <end position="480"/>
    </location>
</feature>
<dbReference type="InterPro" id="IPR003527">
    <property type="entry name" value="MAP_kinase_CS"/>
</dbReference>
<organism evidence="14">
    <name type="scientific">Noctiluca scintillans</name>
    <name type="common">Sea sparkle</name>
    <name type="synonym">Red tide dinoflagellate</name>
    <dbReference type="NCBI Taxonomy" id="2966"/>
    <lineage>
        <taxon>Eukaryota</taxon>
        <taxon>Sar</taxon>
        <taxon>Alveolata</taxon>
        <taxon>Dinophyceae</taxon>
        <taxon>Noctilucales</taxon>
        <taxon>Noctilucaceae</taxon>
        <taxon>Noctiluca</taxon>
    </lineage>
</organism>
<evidence type="ECO:0000256" key="10">
    <source>
        <dbReference type="RuleBase" id="RU000304"/>
    </source>
</evidence>
<evidence type="ECO:0000256" key="3">
    <source>
        <dbReference type="ARBA" id="ARBA00022679"/>
    </source>
</evidence>
<comment type="catalytic activity">
    <reaction evidence="7 11">
        <text>L-threonyl-[protein] + ATP = O-phospho-L-threonyl-[protein] + ADP + H(+)</text>
        <dbReference type="Rhea" id="RHEA:46608"/>
        <dbReference type="Rhea" id="RHEA-COMP:11060"/>
        <dbReference type="Rhea" id="RHEA-COMP:11605"/>
        <dbReference type="ChEBI" id="CHEBI:15378"/>
        <dbReference type="ChEBI" id="CHEBI:30013"/>
        <dbReference type="ChEBI" id="CHEBI:30616"/>
        <dbReference type="ChEBI" id="CHEBI:61977"/>
        <dbReference type="ChEBI" id="CHEBI:456216"/>
        <dbReference type="EC" id="2.7.11.24"/>
    </reaction>
</comment>
<proteinExistence type="inferred from homology"/>
<keyword evidence="2 10" id="KW-0723">Serine/threonine-protein kinase</keyword>
<evidence type="ECO:0000256" key="7">
    <source>
        <dbReference type="ARBA" id="ARBA00047592"/>
    </source>
</evidence>
<evidence type="ECO:0000256" key="6">
    <source>
        <dbReference type="ARBA" id="ARBA00022840"/>
    </source>
</evidence>
<comment type="catalytic activity">
    <reaction evidence="8">
        <text>L-seryl-[protein] + ATP = O-phospho-L-seryl-[protein] + ADP + H(+)</text>
        <dbReference type="Rhea" id="RHEA:17989"/>
        <dbReference type="Rhea" id="RHEA-COMP:9863"/>
        <dbReference type="Rhea" id="RHEA-COMP:11604"/>
        <dbReference type="ChEBI" id="CHEBI:15378"/>
        <dbReference type="ChEBI" id="CHEBI:29999"/>
        <dbReference type="ChEBI" id="CHEBI:30616"/>
        <dbReference type="ChEBI" id="CHEBI:83421"/>
        <dbReference type="ChEBI" id="CHEBI:456216"/>
        <dbReference type="EC" id="2.7.11.24"/>
    </reaction>
</comment>
<evidence type="ECO:0000259" key="13">
    <source>
        <dbReference type="PROSITE" id="PS50011"/>
    </source>
</evidence>
<dbReference type="GO" id="GO:0005524">
    <property type="term" value="F:ATP binding"/>
    <property type="evidence" value="ECO:0007669"/>
    <property type="project" value="UniProtKB-UniRule"/>
</dbReference>
<feature type="binding site" evidence="9">
    <location>
        <position position="42"/>
    </location>
    <ligand>
        <name>ATP</name>
        <dbReference type="ChEBI" id="CHEBI:30616"/>
    </ligand>
</feature>
<evidence type="ECO:0000256" key="12">
    <source>
        <dbReference type="SAM" id="MobiDB-lite"/>
    </source>
</evidence>
<dbReference type="Gene3D" id="1.10.510.10">
    <property type="entry name" value="Transferase(Phosphotransferase) domain 1"/>
    <property type="match status" value="1"/>
</dbReference>
<evidence type="ECO:0000256" key="8">
    <source>
        <dbReference type="ARBA" id="ARBA00048312"/>
    </source>
</evidence>
<dbReference type="InterPro" id="IPR017441">
    <property type="entry name" value="Protein_kinase_ATP_BS"/>
</dbReference>
<dbReference type="CDD" id="cd07852">
    <property type="entry name" value="STKc_MAPK15-like"/>
    <property type="match status" value="1"/>
</dbReference>
<dbReference type="EMBL" id="HBFQ01047917">
    <property type="protein sequence ID" value="CAD8859836.1"/>
    <property type="molecule type" value="Transcribed_RNA"/>
</dbReference>
<evidence type="ECO:0000256" key="9">
    <source>
        <dbReference type="PROSITE-ProRule" id="PRU10141"/>
    </source>
</evidence>
<dbReference type="Pfam" id="PF00069">
    <property type="entry name" value="Pkinase"/>
    <property type="match status" value="1"/>
</dbReference>
<name>A0A7S1FE04_NOCSC</name>